<reference evidence="7 8" key="1">
    <citation type="submission" date="2016-12" db="EMBL/GenBank/DDBJ databases">
        <title>Candidatus Reconcilibacillus cellulovorans genome.</title>
        <authorList>
            <person name="Kolinko S."/>
            <person name="Wu Y.-W."/>
            <person name="Tachea F."/>
            <person name="Denzel E."/>
            <person name="Hiras J."/>
            <person name="Baecker N."/>
            <person name="Chan L.J."/>
            <person name="Eichorst S.A."/>
            <person name="Frey D."/>
            <person name="Adams P.D."/>
            <person name="Pray T."/>
            <person name="Tanjore D."/>
            <person name="Petzold C.J."/>
            <person name="Gladden J.M."/>
            <person name="Simmons B.A."/>
            <person name="Singer S.W."/>
        </authorList>
    </citation>
    <scope>NUCLEOTIDE SEQUENCE [LARGE SCALE GENOMIC DNA]</scope>
    <source>
        <strain evidence="7">JTherm</strain>
    </source>
</reference>
<dbReference type="EMBL" id="MOXJ01000033">
    <property type="protein sequence ID" value="PDO09626.1"/>
    <property type="molecule type" value="Genomic_DNA"/>
</dbReference>
<accession>A0A2A6DYI0</accession>
<sequence>MKEFMLASVSPTRAFQAVRDRKGGWIWPLVVTMALMLLAVWLMEPGFRAIKEEAWKAASSQGATREQFELIFSLQRYLIPTVGVIVAIFFGGLILMLVNWVVRGEAKYMQLVKVYLYSYLPVVIGQLLVGILVRATGADDVREMMLNGAALLDESAGFLRRIAALADPFYIWSLVVGVFGAAVMMRRPPARIAMWLVIVWVLLTLAGLNG</sequence>
<keyword evidence="4 5" id="KW-0472">Membrane</keyword>
<dbReference type="AlphaFoldDB" id="A0A2A6DYI0"/>
<name>A0A2A6DYI0_9BACL</name>
<feature type="transmembrane region" description="Helical" evidence="5">
    <location>
        <begin position="25"/>
        <end position="43"/>
    </location>
</feature>
<organism evidence="7 8">
    <name type="scientific">Candidatus Reconcilbacillus cellulovorans</name>
    <dbReference type="NCBI Taxonomy" id="1906605"/>
    <lineage>
        <taxon>Bacteria</taxon>
        <taxon>Bacillati</taxon>
        <taxon>Bacillota</taxon>
        <taxon>Bacilli</taxon>
        <taxon>Bacillales</taxon>
        <taxon>Paenibacillaceae</taxon>
        <taxon>Candidatus Reconcilbacillus</taxon>
    </lineage>
</organism>
<evidence type="ECO:0000256" key="2">
    <source>
        <dbReference type="ARBA" id="ARBA00022692"/>
    </source>
</evidence>
<feature type="transmembrane region" description="Helical" evidence="5">
    <location>
        <begin position="77"/>
        <end position="102"/>
    </location>
</feature>
<dbReference type="Proteomes" id="UP000243688">
    <property type="component" value="Unassembled WGS sequence"/>
</dbReference>
<dbReference type="InterPro" id="IPR006977">
    <property type="entry name" value="Yip1_dom"/>
</dbReference>
<keyword evidence="3 5" id="KW-1133">Transmembrane helix</keyword>
<evidence type="ECO:0000256" key="4">
    <source>
        <dbReference type="ARBA" id="ARBA00023136"/>
    </source>
</evidence>
<feature type="transmembrane region" description="Helical" evidence="5">
    <location>
        <begin position="169"/>
        <end position="185"/>
    </location>
</feature>
<evidence type="ECO:0000256" key="3">
    <source>
        <dbReference type="ARBA" id="ARBA00022989"/>
    </source>
</evidence>
<evidence type="ECO:0000256" key="1">
    <source>
        <dbReference type="ARBA" id="ARBA00004141"/>
    </source>
</evidence>
<evidence type="ECO:0000313" key="8">
    <source>
        <dbReference type="Proteomes" id="UP000243688"/>
    </source>
</evidence>
<feature type="domain" description="Yip1" evidence="6">
    <location>
        <begin position="9"/>
        <end position="206"/>
    </location>
</feature>
<dbReference type="GO" id="GO:0016020">
    <property type="term" value="C:membrane"/>
    <property type="evidence" value="ECO:0007669"/>
    <property type="project" value="UniProtKB-SubCell"/>
</dbReference>
<proteinExistence type="predicted"/>
<evidence type="ECO:0000313" key="7">
    <source>
        <dbReference type="EMBL" id="PDO09626.1"/>
    </source>
</evidence>
<feature type="transmembrane region" description="Helical" evidence="5">
    <location>
        <begin position="114"/>
        <end position="135"/>
    </location>
</feature>
<evidence type="ECO:0000259" key="6">
    <source>
        <dbReference type="Pfam" id="PF04893"/>
    </source>
</evidence>
<comment type="subcellular location">
    <subcellularLocation>
        <location evidence="1">Membrane</location>
        <topology evidence="1">Multi-pass membrane protein</topology>
    </subcellularLocation>
</comment>
<gene>
    <name evidence="7" type="ORF">BLM47_11630</name>
</gene>
<keyword evidence="2 5" id="KW-0812">Transmembrane</keyword>
<protein>
    <recommendedName>
        <fullName evidence="6">Yip1 domain-containing protein</fullName>
    </recommendedName>
</protein>
<feature type="transmembrane region" description="Helical" evidence="5">
    <location>
        <begin position="192"/>
        <end position="208"/>
    </location>
</feature>
<dbReference type="Pfam" id="PF04893">
    <property type="entry name" value="Yip1"/>
    <property type="match status" value="1"/>
</dbReference>
<comment type="caution">
    <text evidence="7">The sequence shown here is derived from an EMBL/GenBank/DDBJ whole genome shotgun (WGS) entry which is preliminary data.</text>
</comment>
<evidence type="ECO:0000256" key="5">
    <source>
        <dbReference type="SAM" id="Phobius"/>
    </source>
</evidence>